<dbReference type="Proteomes" id="UP000198796">
    <property type="component" value="Unassembled WGS sequence"/>
</dbReference>
<reference evidence="2 3" key="1">
    <citation type="submission" date="2016-10" db="EMBL/GenBank/DDBJ databases">
        <authorList>
            <person name="de Groot N.N."/>
        </authorList>
    </citation>
    <scope>NUCLEOTIDE SEQUENCE [LARGE SCALE GENOMIC DNA]</scope>
    <source>
        <strain evidence="2 3">DSM 29316</strain>
    </source>
</reference>
<proteinExistence type="predicted"/>
<evidence type="ECO:0000313" key="3">
    <source>
        <dbReference type="Proteomes" id="UP000198796"/>
    </source>
</evidence>
<dbReference type="EMBL" id="FOJU01000003">
    <property type="protein sequence ID" value="SFA96612.1"/>
    <property type="molecule type" value="Genomic_DNA"/>
</dbReference>
<feature type="compositionally biased region" description="Basic and acidic residues" evidence="1">
    <location>
        <begin position="1"/>
        <end position="21"/>
    </location>
</feature>
<dbReference type="AlphaFoldDB" id="A0A1I0X6C4"/>
<accession>A0A1I0X6C4</accession>
<evidence type="ECO:0000313" key="2">
    <source>
        <dbReference type="EMBL" id="SFA96612.1"/>
    </source>
</evidence>
<keyword evidence="3" id="KW-1185">Reference proteome</keyword>
<feature type="region of interest" description="Disordered" evidence="1">
    <location>
        <begin position="1"/>
        <end position="37"/>
    </location>
</feature>
<name>A0A1I0X6C4_9RHOB</name>
<gene>
    <name evidence="2" type="ORF">SAMN05421688_1936</name>
</gene>
<evidence type="ECO:0000256" key="1">
    <source>
        <dbReference type="SAM" id="MobiDB-lite"/>
    </source>
</evidence>
<dbReference type="OrthoDB" id="7862923at2"/>
<dbReference type="STRING" id="871651.SAMN05421688_1936"/>
<sequence length="142" mass="15363">MPRSTTKDAPTDTAESVRAETMKSASEGAPKLDVASLLGDIRTEEVRDTQPMMTPPSEPAVEVQAEGITAWHNGKKITAMWANSASRNSYAAVAGLGWRKLSNANDSTYLSMVMMASHAEQTNSTVNLEISASNEITQIYVW</sequence>
<dbReference type="RefSeq" id="WP_092063786.1">
    <property type="nucleotide sequence ID" value="NZ_FOJU01000003.1"/>
</dbReference>
<protein>
    <submittedName>
        <fullName evidence="2">Uncharacterized protein</fullName>
    </submittedName>
</protein>
<organism evidence="2 3">
    <name type="scientific">Poseidonocella pacifica</name>
    <dbReference type="NCBI Taxonomy" id="871651"/>
    <lineage>
        <taxon>Bacteria</taxon>
        <taxon>Pseudomonadati</taxon>
        <taxon>Pseudomonadota</taxon>
        <taxon>Alphaproteobacteria</taxon>
        <taxon>Rhodobacterales</taxon>
        <taxon>Roseobacteraceae</taxon>
        <taxon>Poseidonocella</taxon>
    </lineage>
</organism>